<dbReference type="SUPFAM" id="SSF51905">
    <property type="entry name" value="FAD/NAD(P)-binding domain"/>
    <property type="match status" value="1"/>
</dbReference>
<dbReference type="EMBL" id="JBHTJA010000100">
    <property type="protein sequence ID" value="MFD0904805.1"/>
    <property type="molecule type" value="Genomic_DNA"/>
</dbReference>
<gene>
    <name evidence="4" type="ORF">ACFQ11_30795</name>
</gene>
<dbReference type="PRINTS" id="PR00420">
    <property type="entry name" value="RNGMNOXGNASE"/>
</dbReference>
<keyword evidence="2" id="KW-0503">Monooxygenase</keyword>
<evidence type="ECO:0000256" key="2">
    <source>
        <dbReference type="ARBA" id="ARBA00023033"/>
    </source>
</evidence>
<dbReference type="Pfam" id="PF01494">
    <property type="entry name" value="FAD_binding_3"/>
    <property type="match status" value="1"/>
</dbReference>
<sequence>MPTVLIIGGGVAGPASAMALQKAGLDPIVFEAYDRTADGIGANLVLAVNGRHALHELEIKSALDRGFDIPRNQYYMGNGRRLSLVPNGKLLDDGTASRAIKRGDLYVALRDEAIARGVRFEFGMRMVDAENTGDGVVARFSDGTEVKGDLLIGADGLHSTLRKIIDPDGPPPRFGRLLNTGGYTDEVDVPGVTGTENMLLGKRCFFSYVHDPDGQVWWYAAPSWQQEQSREELARTMGPDRWRAHLEELFADDDTPALDIIRATKDIWAPWPIQDLPKVPHWRSGRMLIIGDAAHAVSPAAGQGASMAIEDSVVLGQCLRDIPDVPAALARFEELRRPRVERVVAFGKRAGDLMIVPNQLRRRVRDMVLPILFRRIALNEAASLSWVYDHRLNWDETVSPSAAAA</sequence>
<dbReference type="Proteomes" id="UP001596972">
    <property type="component" value="Unassembled WGS sequence"/>
</dbReference>
<dbReference type="Gene3D" id="3.50.50.60">
    <property type="entry name" value="FAD/NAD(P)-binding domain"/>
    <property type="match status" value="1"/>
</dbReference>
<dbReference type="InterPro" id="IPR002938">
    <property type="entry name" value="FAD-bd"/>
</dbReference>
<feature type="domain" description="FAD-binding" evidence="3">
    <location>
        <begin position="3"/>
        <end position="346"/>
    </location>
</feature>
<dbReference type="PANTHER" id="PTHR13789">
    <property type="entry name" value="MONOOXYGENASE"/>
    <property type="match status" value="1"/>
</dbReference>
<organism evidence="4 5">
    <name type="scientific">Actinomadura sediminis</name>
    <dbReference type="NCBI Taxonomy" id="1038904"/>
    <lineage>
        <taxon>Bacteria</taxon>
        <taxon>Bacillati</taxon>
        <taxon>Actinomycetota</taxon>
        <taxon>Actinomycetes</taxon>
        <taxon>Streptosporangiales</taxon>
        <taxon>Thermomonosporaceae</taxon>
        <taxon>Actinomadura</taxon>
    </lineage>
</organism>
<dbReference type="InterPro" id="IPR036188">
    <property type="entry name" value="FAD/NAD-bd_sf"/>
</dbReference>
<comment type="caution">
    <text evidence="4">The sequence shown here is derived from an EMBL/GenBank/DDBJ whole genome shotgun (WGS) entry which is preliminary data.</text>
</comment>
<keyword evidence="1" id="KW-0560">Oxidoreductase</keyword>
<protein>
    <submittedName>
        <fullName evidence="4">FAD-dependent oxidoreductase</fullName>
    </submittedName>
</protein>
<evidence type="ECO:0000313" key="5">
    <source>
        <dbReference type="Proteomes" id="UP001596972"/>
    </source>
</evidence>
<reference evidence="5" key="1">
    <citation type="journal article" date="2019" name="Int. J. Syst. Evol. Microbiol.">
        <title>The Global Catalogue of Microorganisms (GCM) 10K type strain sequencing project: providing services to taxonomists for standard genome sequencing and annotation.</title>
        <authorList>
            <consortium name="The Broad Institute Genomics Platform"/>
            <consortium name="The Broad Institute Genome Sequencing Center for Infectious Disease"/>
            <person name="Wu L."/>
            <person name="Ma J."/>
        </authorList>
    </citation>
    <scope>NUCLEOTIDE SEQUENCE [LARGE SCALE GENOMIC DNA]</scope>
    <source>
        <strain evidence="5">JCM 31202</strain>
    </source>
</reference>
<dbReference type="RefSeq" id="WP_378305045.1">
    <property type="nucleotide sequence ID" value="NZ_JBHTJA010000100.1"/>
</dbReference>
<keyword evidence="5" id="KW-1185">Reference proteome</keyword>
<proteinExistence type="predicted"/>
<name>A0ABW3EYV3_9ACTN</name>
<accession>A0ABW3EYV3</accession>
<dbReference type="InterPro" id="IPR050493">
    <property type="entry name" value="FAD-dep_Monooxygenase_BioMet"/>
</dbReference>
<dbReference type="PANTHER" id="PTHR13789:SF309">
    <property type="entry name" value="PUTATIVE (AFU_ORTHOLOGUE AFUA_6G14510)-RELATED"/>
    <property type="match status" value="1"/>
</dbReference>
<evidence type="ECO:0000259" key="3">
    <source>
        <dbReference type="Pfam" id="PF01494"/>
    </source>
</evidence>
<evidence type="ECO:0000256" key="1">
    <source>
        <dbReference type="ARBA" id="ARBA00023002"/>
    </source>
</evidence>
<evidence type="ECO:0000313" key="4">
    <source>
        <dbReference type="EMBL" id="MFD0904805.1"/>
    </source>
</evidence>